<reference evidence="1" key="1">
    <citation type="submission" date="2022-07" db="EMBL/GenBank/DDBJ databases">
        <title>Phylogenomic reconstructions and comparative analyses of Kickxellomycotina fungi.</title>
        <authorList>
            <person name="Reynolds N.K."/>
            <person name="Stajich J.E."/>
            <person name="Barry K."/>
            <person name="Grigoriev I.V."/>
            <person name="Crous P."/>
            <person name="Smith M.E."/>
        </authorList>
    </citation>
    <scope>NUCLEOTIDE SEQUENCE</scope>
    <source>
        <strain evidence="1">RSA 567</strain>
    </source>
</reference>
<dbReference type="InterPro" id="IPR029021">
    <property type="entry name" value="Prot-tyrosine_phosphatase-like"/>
</dbReference>
<comment type="caution">
    <text evidence="1">The sequence shown here is derived from an EMBL/GenBank/DDBJ whole genome shotgun (WGS) entry which is preliminary data.</text>
</comment>
<name>A0A9W8AXP1_9FUNG</name>
<accession>A0A9W8AXP1</accession>
<gene>
    <name evidence="1" type="primary">SIW14_2</name>
    <name evidence="1" type="ORF">H4R34_005035</name>
</gene>
<evidence type="ECO:0000313" key="2">
    <source>
        <dbReference type="Proteomes" id="UP001151582"/>
    </source>
</evidence>
<dbReference type="Pfam" id="PF03162">
    <property type="entry name" value="Y_phosphatase2"/>
    <property type="match status" value="1"/>
</dbReference>
<dbReference type="Proteomes" id="UP001151582">
    <property type="component" value="Unassembled WGS sequence"/>
</dbReference>
<keyword evidence="1" id="KW-0378">Hydrolase</keyword>
<evidence type="ECO:0000313" key="1">
    <source>
        <dbReference type="EMBL" id="KAJ1973561.1"/>
    </source>
</evidence>
<dbReference type="EC" id="3.1.3.48" evidence="1"/>
<protein>
    <submittedName>
        <fullName evidence="1">Tyrosine-protein phosphatase siw14</fullName>
        <ecNumber evidence="1">3.1.3.48</ecNumber>
    </submittedName>
</protein>
<dbReference type="SUPFAM" id="SSF52799">
    <property type="entry name" value="(Phosphotyrosine protein) phosphatases II"/>
    <property type="match status" value="1"/>
</dbReference>
<dbReference type="GO" id="GO:0004725">
    <property type="term" value="F:protein tyrosine phosphatase activity"/>
    <property type="evidence" value="ECO:0007669"/>
    <property type="project" value="UniProtKB-EC"/>
</dbReference>
<sequence>MADLQREEALAEHAHAPHQVSLAKTRQYLENLQQPLYPPPCFPTPTEELLVPPLNFALVVPGIYRSGHPNVKNHPFLLKLGIKTIM</sequence>
<dbReference type="OrthoDB" id="6375174at2759"/>
<dbReference type="EMBL" id="JANBQB010000799">
    <property type="protein sequence ID" value="KAJ1973561.1"/>
    <property type="molecule type" value="Genomic_DNA"/>
</dbReference>
<proteinExistence type="predicted"/>
<organism evidence="1 2">
    <name type="scientific">Dimargaris verticillata</name>
    <dbReference type="NCBI Taxonomy" id="2761393"/>
    <lineage>
        <taxon>Eukaryota</taxon>
        <taxon>Fungi</taxon>
        <taxon>Fungi incertae sedis</taxon>
        <taxon>Zoopagomycota</taxon>
        <taxon>Kickxellomycotina</taxon>
        <taxon>Dimargaritomycetes</taxon>
        <taxon>Dimargaritales</taxon>
        <taxon>Dimargaritaceae</taxon>
        <taxon>Dimargaris</taxon>
    </lineage>
</organism>
<dbReference type="Gene3D" id="3.90.190.10">
    <property type="entry name" value="Protein tyrosine phosphatase superfamily"/>
    <property type="match status" value="1"/>
</dbReference>
<dbReference type="InterPro" id="IPR004861">
    <property type="entry name" value="Siw14-like"/>
</dbReference>
<keyword evidence="2" id="KW-1185">Reference proteome</keyword>
<dbReference type="AlphaFoldDB" id="A0A9W8AXP1"/>